<dbReference type="InterPro" id="IPR036770">
    <property type="entry name" value="Ankyrin_rpt-contain_sf"/>
</dbReference>
<accession>A0A6T8MY15</accession>
<dbReference type="AlphaFoldDB" id="A0A6T8MY15"/>
<dbReference type="PRINTS" id="PR01415">
    <property type="entry name" value="ANKYRIN"/>
</dbReference>
<dbReference type="PANTHER" id="PTHR24171">
    <property type="entry name" value="ANKYRIN REPEAT DOMAIN-CONTAINING PROTEIN 39-RELATED"/>
    <property type="match status" value="1"/>
</dbReference>
<feature type="repeat" description="ANK" evidence="3">
    <location>
        <begin position="74"/>
        <end position="106"/>
    </location>
</feature>
<dbReference type="PROSITE" id="PS50088">
    <property type="entry name" value="ANK_REPEAT"/>
    <property type="match status" value="2"/>
</dbReference>
<dbReference type="SUPFAM" id="SSF48403">
    <property type="entry name" value="Ankyrin repeat"/>
    <property type="match status" value="1"/>
</dbReference>
<dbReference type="Gene3D" id="1.25.40.20">
    <property type="entry name" value="Ankyrin repeat-containing domain"/>
    <property type="match status" value="2"/>
</dbReference>
<organism evidence="5">
    <name type="scientific">Hemiselmis andersenii</name>
    <name type="common">Cryptophyte alga</name>
    <dbReference type="NCBI Taxonomy" id="464988"/>
    <lineage>
        <taxon>Eukaryota</taxon>
        <taxon>Cryptophyceae</taxon>
        <taxon>Cryptomonadales</taxon>
        <taxon>Hemiselmidaceae</taxon>
        <taxon>Hemiselmis</taxon>
    </lineage>
</organism>
<dbReference type="GO" id="GO:0085020">
    <property type="term" value="P:protein K6-linked ubiquitination"/>
    <property type="evidence" value="ECO:0007669"/>
    <property type="project" value="TreeGrafter"/>
</dbReference>
<dbReference type="PROSITE" id="PS50297">
    <property type="entry name" value="ANK_REP_REGION"/>
    <property type="match status" value="2"/>
</dbReference>
<feature type="region of interest" description="Disordered" evidence="4">
    <location>
        <begin position="132"/>
        <end position="158"/>
    </location>
</feature>
<dbReference type="SMART" id="SM00248">
    <property type="entry name" value="ANK"/>
    <property type="match status" value="3"/>
</dbReference>
<proteinExistence type="predicted"/>
<keyword evidence="1" id="KW-0677">Repeat</keyword>
<name>A0A6T8MY15_HEMAN</name>
<sequence length="158" mass="17401">MGWTVLHTSALDGDMKRVRHCVEDIKWLKGIDINAQTEQRGHSALHMCAANGHIEVMQYIINADGANKDVQTHQGNTPLHLAAINDREKACKLLISNGCDVRVSNKSGKTADKVCPKDGALKEFLTKEVQEALKKSKGRGGAHHQRSYSSSNQDEDEV</sequence>
<reference evidence="5" key="1">
    <citation type="submission" date="2021-01" db="EMBL/GenBank/DDBJ databases">
        <authorList>
            <person name="Corre E."/>
            <person name="Pelletier E."/>
            <person name="Niang G."/>
            <person name="Scheremetjew M."/>
            <person name="Finn R."/>
            <person name="Kale V."/>
            <person name="Holt S."/>
            <person name="Cochrane G."/>
            <person name="Meng A."/>
            <person name="Brown T."/>
            <person name="Cohen L."/>
        </authorList>
    </citation>
    <scope>NUCLEOTIDE SEQUENCE</scope>
    <source>
        <strain evidence="5">CCMP441</strain>
    </source>
</reference>
<gene>
    <name evidence="5" type="ORF">HAND1043_LOCUS16698</name>
</gene>
<dbReference type="Pfam" id="PF12796">
    <property type="entry name" value="Ank_2"/>
    <property type="match status" value="1"/>
</dbReference>
<evidence type="ECO:0000256" key="3">
    <source>
        <dbReference type="PROSITE-ProRule" id="PRU00023"/>
    </source>
</evidence>
<dbReference type="GO" id="GO:0004842">
    <property type="term" value="F:ubiquitin-protein transferase activity"/>
    <property type="evidence" value="ECO:0007669"/>
    <property type="project" value="TreeGrafter"/>
</dbReference>
<evidence type="ECO:0000256" key="1">
    <source>
        <dbReference type="ARBA" id="ARBA00022737"/>
    </source>
</evidence>
<evidence type="ECO:0000256" key="4">
    <source>
        <dbReference type="SAM" id="MobiDB-lite"/>
    </source>
</evidence>
<feature type="compositionally biased region" description="Basic residues" evidence="4">
    <location>
        <begin position="135"/>
        <end position="146"/>
    </location>
</feature>
<feature type="repeat" description="ANK" evidence="3">
    <location>
        <begin position="40"/>
        <end position="73"/>
    </location>
</feature>
<dbReference type="PANTHER" id="PTHR24171:SF8">
    <property type="entry name" value="BRCA1-ASSOCIATED RING DOMAIN PROTEIN 1"/>
    <property type="match status" value="1"/>
</dbReference>
<evidence type="ECO:0000313" key="5">
    <source>
        <dbReference type="EMBL" id="CAD8750194.1"/>
    </source>
</evidence>
<protein>
    <submittedName>
        <fullName evidence="5">Uncharacterized protein</fullName>
    </submittedName>
</protein>
<keyword evidence="2 3" id="KW-0040">ANK repeat</keyword>
<dbReference type="InterPro" id="IPR002110">
    <property type="entry name" value="Ankyrin_rpt"/>
</dbReference>
<dbReference type="EMBL" id="HBFK01027465">
    <property type="protein sequence ID" value="CAD8750194.1"/>
    <property type="molecule type" value="Transcribed_RNA"/>
</dbReference>
<evidence type="ECO:0000256" key="2">
    <source>
        <dbReference type="ARBA" id="ARBA00023043"/>
    </source>
</evidence>